<dbReference type="EMBL" id="BTSX01000002">
    <property type="protein sequence ID" value="GMS83586.1"/>
    <property type="molecule type" value="Genomic_DNA"/>
</dbReference>
<evidence type="ECO:0000313" key="2">
    <source>
        <dbReference type="Proteomes" id="UP001432027"/>
    </source>
</evidence>
<reference evidence="1" key="1">
    <citation type="submission" date="2023-10" db="EMBL/GenBank/DDBJ databases">
        <title>Genome assembly of Pristionchus species.</title>
        <authorList>
            <person name="Yoshida K."/>
            <person name="Sommer R.J."/>
        </authorList>
    </citation>
    <scope>NUCLEOTIDE SEQUENCE</scope>
    <source>
        <strain evidence="1">RS0144</strain>
    </source>
</reference>
<keyword evidence="2" id="KW-1185">Reference proteome</keyword>
<protein>
    <recommendedName>
        <fullName evidence="3">Peptidase M1 membrane alanine aminopeptidase domain-containing protein</fullName>
    </recommendedName>
</protein>
<gene>
    <name evidence="1" type="ORF">PENTCL1PPCAC_5761</name>
</gene>
<accession>A0AAV5SVQ7</accession>
<organism evidence="1 2">
    <name type="scientific">Pristionchus entomophagus</name>
    <dbReference type="NCBI Taxonomy" id="358040"/>
    <lineage>
        <taxon>Eukaryota</taxon>
        <taxon>Metazoa</taxon>
        <taxon>Ecdysozoa</taxon>
        <taxon>Nematoda</taxon>
        <taxon>Chromadorea</taxon>
        <taxon>Rhabditida</taxon>
        <taxon>Rhabditina</taxon>
        <taxon>Diplogasteromorpha</taxon>
        <taxon>Diplogasteroidea</taxon>
        <taxon>Neodiplogasteridae</taxon>
        <taxon>Pristionchus</taxon>
    </lineage>
</organism>
<dbReference type="AlphaFoldDB" id="A0AAV5SVQ7"/>
<name>A0AAV5SVQ7_9BILA</name>
<dbReference type="Proteomes" id="UP001432027">
    <property type="component" value="Unassembled WGS sequence"/>
</dbReference>
<sequence>MVCRSFQRKQKYLIENAYGNGDATKIIHNLLDEYTGDRKQLQKMLYEWIYQPGAVVLFMERNGEGVVITQTRFTSTFFDKELRDESTRFTIPLFCKIDGQPRTFVFDSGMESLSIPLSPNSTITIEDDYGHLFGIYRKKRSKSKNFIQEQRWSSY</sequence>
<evidence type="ECO:0000313" key="1">
    <source>
        <dbReference type="EMBL" id="GMS83586.1"/>
    </source>
</evidence>
<comment type="caution">
    <text evidence="1">The sequence shown here is derived from an EMBL/GenBank/DDBJ whole genome shotgun (WGS) entry which is preliminary data.</text>
</comment>
<evidence type="ECO:0008006" key="3">
    <source>
        <dbReference type="Google" id="ProtNLM"/>
    </source>
</evidence>
<proteinExistence type="predicted"/>